<sequence length="95" mass="10958">MIRHVICENLFGLTNGNYGVSSCKLYRAKKFPVILITLHGKWRSPLPVRNDVIRIRYGDEQYFGRSIETDFSVWSGRQNLLHSLDRGITAEVGEF</sequence>
<proteinExistence type="predicted"/>
<dbReference type="EMBL" id="QGNW01002606">
    <property type="protein sequence ID" value="RVW15034.1"/>
    <property type="molecule type" value="Genomic_DNA"/>
</dbReference>
<protein>
    <submittedName>
        <fullName evidence="1">Uncharacterized protein</fullName>
    </submittedName>
</protein>
<gene>
    <name evidence="1" type="ORF">CK203_084785</name>
</gene>
<name>A0A438BVM2_VITVI</name>
<reference evidence="1 2" key="1">
    <citation type="journal article" date="2018" name="PLoS Genet.">
        <title>Population sequencing reveals clonal diversity and ancestral inbreeding in the grapevine cultivar Chardonnay.</title>
        <authorList>
            <person name="Roach M.J."/>
            <person name="Johnson D.L."/>
            <person name="Bohlmann J."/>
            <person name="van Vuuren H.J."/>
            <person name="Jones S.J."/>
            <person name="Pretorius I.S."/>
            <person name="Schmidt S.A."/>
            <person name="Borneman A.R."/>
        </authorList>
    </citation>
    <scope>NUCLEOTIDE SEQUENCE [LARGE SCALE GENOMIC DNA]</scope>
    <source>
        <strain evidence="2">cv. Chardonnay</strain>
        <tissue evidence="1">Leaf</tissue>
    </source>
</reference>
<evidence type="ECO:0000313" key="1">
    <source>
        <dbReference type="EMBL" id="RVW15034.1"/>
    </source>
</evidence>
<accession>A0A438BVM2</accession>
<comment type="caution">
    <text evidence="1">The sequence shown here is derived from an EMBL/GenBank/DDBJ whole genome shotgun (WGS) entry which is preliminary data.</text>
</comment>
<dbReference type="Proteomes" id="UP000288805">
    <property type="component" value="Unassembled WGS sequence"/>
</dbReference>
<organism evidence="1 2">
    <name type="scientific">Vitis vinifera</name>
    <name type="common">Grape</name>
    <dbReference type="NCBI Taxonomy" id="29760"/>
    <lineage>
        <taxon>Eukaryota</taxon>
        <taxon>Viridiplantae</taxon>
        <taxon>Streptophyta</taxon>
        <taxon>Embryophyta</taxon>
        <taxon>Tracheophyta</taxon>
        <taxon>Spermatophyta</taxon>
        <taxon>Magnoliopsida</taxon>
        <taxon>eudicotyledons</taxon>
        <taxon>Gunneridae</taxon>
        <taxon>Pentapetalae</taxon>
        <taxon>rosids</taxon>
        <taxon>Vitales</taxon>
        <taxon>Vitaceae</taxon>
        <taxon>Viteae</taxon>
        <taxon>Vitis</taxon>
    </lineage>
</organism>
<evidence type="ECO:0000313" key="2">
    <source>
        <dbReference type="Proteomes" id="UP000288805"/>
    </source>
</evidence>
<dbReference type="PROSITE" id="PS51257">
    <property type="entry name" value="PROKAR_LIPOPROTEIN"/>
    <property type="match status" value="1"/>
</dbReference>
<dbReference type="AlphaFoldDB" id="A0A438BVM2"/>